<dbReference type="InParanoid" id="A0A3N4L8G0"/>
<name>A0A3N4L8G0_9PEZI</name>
<protein>
    <recommendedName>
        <fullName evidence="4">Hydrophobin</fullName>
    </recommendedName>
</protein>
<reference evidence="2 3" key="1">
    <citation type="journal article" date="2018" name="Nat. Ecol. Evol.">
        <title>Pezizomycetes genomes reveal the molecular basis of ectomycorrhizal truffle lifestyle.</title>
        <authorList>
            <person name="Murat C."/>
            <person name="Payen T."/>
            <person name="Noel B."/>
            <person name="Kuo A."/>
            <person name="Morin E."/>
            <person name="Chen J."/>
            <person name="Kohler A."/>
            <person name="Krizsan K."/>
            <person name="Balestrini R."/>
            <person name="Da Silva C."/>
            <person name="Montanini B."/>
            <person name="Hainaut M."/>
            <person name="Levati E."/>
            <person name="Barry K.W."/>
            <person name="Belfiori B."/>
            <person name="Cichocki N."/>
            <person name="Clum A."/>
            <person name="Dockter R.B."/>
            <person name="Fauchery L."/>
            <person name="Guy J."/>
            <person name="Iotti M."/>
            <person name="Le Tacon F."/>
            <person name="Lindquist E.A."/>
            <person name="Lipzen A."/>
            <person name="Malagnac F."/>
            <person name="Mello A."/>
            <person name="Molinier V."/>
            <person name="Miyauchi S."/>
            <person name="Poulain J."/>
            <person name="Riccioni C."/>
            <person name="Rubini A."/>
            <person name="Sitrit Y."/>
            <person name="Splivallo R."/>
            <person name="Traeger S."/>
            <person name="Wang M."/>
            <person name="Zifcakova L."/>
            <person name="Wipf D."/>
            <person name="Zambonelli A."/>
            <person name="Paolocci F."/>
            <person name="Nowrousian M."/>
            <person name="Ottonello S."/>
            <person name="Baldrian P."/>
            <person name="Spatafora J.W."/>
            <person name="Henrissat B."/>
            <person name="Nagy L.G."/>
            <person name="Aury J.M."/>
            <person name="Wincker P."/>
            <person name="Grigoriev I.V."/>
            <person name="Bonfante P."/>
            <person name="Martin F.M."/>
        </authorList>
    </citation>
    <scope>NUCLEOTIDE SEQUENCE [LARGE SCALE GENOMIC DNA]</scope>
    <source>
        <strain evidence="2 3">ATCC MYA-4762</strain>
    </source>
</reference>
<dbReference type="EMBL" id="ML121596">
    <property type="protein sequence ID" value="RPB19190.1"/>
    <property type="molecule type" value="Genomic_DNA"/>
</dbReference>
<feature type="signal peptide" evidence="1">
    <location>
        <begin position="1"/>
        <end position="18"/>
    </location>
</feature>
<dbReference type="AlphaFoldDB" id="A0A3N4L8G0"/>
<sequence length="105" mass="11042">MQFSTLFTVATYVVLTWASPVEIVARQNTIVCAQSQTQACCEQIQTQNVIVPNIGNVASGGPITIPVNLAFNCIGINICNNNQKAFCCNQIVQAGAAAANGFSCS</sequence>
<evidence type="ECO:0000313" key="2">
    <source>
        <dbReference type="EMBL" id="RPB19190.1"/>
    </source>
</evidence>
<dbReference type="OrthoDB" id="10371871at2759"/>
<evidence type="ECO:0008006" key="4">
    <source>
        <dbReference type="Google" id="ProtNLM"/>
    </source>
</evidence>
<feature type="chain" id="PRO_5018051993" description="Hydrophobin" evidence="1">
    <location>
        <begin position="19"/>
        <end position="105"/>
    </location>
</feature>
<gene>
    <name evidence="2" type="ORF">L211DRAFT_842918</name>
</gene>
<dbReference type="Proteomes" id="UP000267821">
    <property type="component" value="Unassembled WGS sequence"/>
</dbReference>
<evidence type="ECO:0000256" key="1">
    <source>
        <dbReference type="SAM" id="SignalP"/>
    </source>
</evidence>
<organism evidence="2 3">
    <name type="scientific">Terfezia boudieri ATCC MYA-4762</name>
    <dbReference type="NCBI Taxonomy" id="1051890"/>
    <lineage>
        <taxon>Eukaryota</taxon>
        <taxon>Fungi</taxon>
        <taxon>Dikarya</taxon>
        <taxon>Ascomycota</taxon>
        <taxon>Pezizomycotina</taxon>
        <taxon>Pezizomycetes</taxon>
        <taxon>Pezizales</taxon>
        <taxon>Pezizaceae</taxon>
        <taxon>Terfezia</taxon>
    </lineage>
</organism>
<keyword evidence="3" id="KW-1185">Reference proteome</keyword>
<accession>A0A3N4L8G0</accession>
<proteinExistence type="predicted"/>
<keyword evidence="1" id="KW-0732">Signal</keyword>
<evidence type="ECO:0000313" key="3">
    <source>
        <dbReference type="Proteomes" id="UP000267821"/>
    </source>
</evidence>